<dbReference type="Proteomes" id="UP000624183">
    <property type="component" value="Unassembled WGS sequence"/>
</dbReference>
<comment type="caution">
    <text evidence="1">The sequence shown here is derived from an EMBL/GenBank/DDBJ whole genome shotgun (WGS) entry which is preliminary data.</text>
</comment>
<accession>A0ABQ3CBK1</accession>
<evidence type="ECO:0000313" key="1">
    <source>
        <dbReference type="EMBL" id="GGZ83749.1"/>
    </source>
</evidence>
<proteinExistence type="predicted"/>
<keyword evidence="2" id="KW-1185">Reference proteome</keyword>
<organism evidence="1 2">
    <name type="scientific">Streptomyces rubiginosohelvolus</name>
    <dbReference type="NCBI Taxonomy" id="67362"/>
    <lineage>
        <taxon>Bacteria</taxon>
        <taxon>Bacillati</taxon>
        <taxon>Actinomycetota</taxon>
        <taxon>Actinomycetes</taxon>
        <taxon>Kitasatosporales</taxon>
        <taxon>Streptomycetaceae</taxon>
        <taxon>Streptomyces</taxon>
    </lineage>
</organism>
<sequence length="207" mass="23051">MTDWSDTTLVRIHDDYDREMSDTGAPLDSRLGRYLTQHLNDLWDEDRTDPKAFLVWAWHVATGPIMSPGYVRKRPDLGAVRLTQSQEDGRLLVEIETPVGHGQLAQSVRPPYSAMRDWEIDRYAYSSDGHHLPLQAPHDESQPALLLAATLRLPTDGWTLHQPAGKWPVEELLIDDAKNALAVAVAGVNDIAGHRVARLIGSGGGHW</sequence>
<gene>
    <name evidence="1" type="ORF">GCM10010328_67460</name>
</gene>
<dbReference type="EMBL" id="BMUW01000036">
    <property type="protein sequence ID" value="GGZ83749.1"/>
    <property type="molecule type" value="Genomic_DNA"/>
</dbReference>
<name>A0ABQ3CBK1_9ACTN</name>
<protein>
    <submittedName>
        <fullName evidence="1">Uncharacterized protein</fullName>
    </submittedName>
</protein>
<evidence type="ECO:0000313" key="2">
    <source>
        <dbReference type="Proteomes" id="UP000624183"/>
    </source>
</evidence>
<reference evidence="2" key="1">
    <citation type="journal article" date="2019" name="Int. J. Syst. Evol. Microbiol.">
        <title>The Global Catalogue of Microorganisms (GCM) 10K type strain sequencing project: providing services to taxonomists for standard genome sequencing and annotation.</title>
        <authorList>
            <consortium name="The Broad Institute Genomics Platform"/>
            <consortium name="The Broad Institute Genome Sequencing Center for Infectious Disease"/>
            <person name="Wu L."/>
            <person name="Ma J."/>
        </authorList>
    </citation>
    <scope>NUCLEOTIDE SEQUENCE [LARGE SCALE GENOMIC DNA]</scope>
    <source>
        <strain evidence="2">JCM 4602</strain>
    </source>
</reference>